<dbReference type="InterPro" id="IPR015946">
    <property type="entry name" value="KH_dom-like_a/b"/>
</dbReference>
<dbReference type="Pfam" id="PF01424">
    <property type="entry name" value="R3H"/>
    <property type="match status" value="1"/>
</dbReference>
<feature type="domain" description="R3H" evidence="7">
    <location>
        <begin position="141"/>
        <end position="207"/>
    </location>
</feature>
<name>A0A1M6MNF4_9CLOT</name>
<dbReference type="AlphaFoldDB" id="A0A1M6MNF4"/>
<dbReference type="GO" id="GO:0009252">
    <property type="term" value="P:peptidoglycan biosynthetic process"/>
    <property type="evidence" value="ECO:0007669"/>
    <property type="project" value="UniProtKB-UniRule"/>
</dbReference>
<dbReference type="Pfam" id="PF13083">
    <property type="entry name" value="KH_KhpA-B"/>
    <property type="match status" value="1"/>
</dbReference>
<dbReference type="GO" id="GO:0008360">
    <property type="term" value="P:regulation of cell shape"/>
    <property type="evidence" value="ECO:0007669"/>
    <property type="project" value="UniProtKB-KW"/>
</dbReference>
<evidence type="ECO:0000313" key="8">
    <source>
        <dbReference type="EMBL" id="SHJ84900.1"/>
    </source>
</evidence>
<sequence>MKTLEMTGKTVDDAIENALLQLDVVRDDVDVEIIEKGSKGFFSIFGAKQAKVKVMVKKNFVKDAHKFLSDVLNTMGVKAEISINEVKDTLHIELIGDGMGILIGYRGETLDALQYLVSLAINKGIDDGYKRVVLDTEGYRKKREETLLRLSDKLAKRVKLYGKTVKLEPMNPYERRIIHSRLQNNPYVKTYSEGEEPYRRVIIESKKTFR</sequence>
<dbReference type="OrthoDB" id="9794483at2"/>
<keyword evidence="9" id="KW-1185">Reference proteome</keyword>
<evidence type="ECO:0000256" key="4">
    <source>
        <dbReference type="ARBA" id="ARBA00023186"/>
    </source>
</evidence>
<dbReference type="GO" id="GO:0005737">
    <property type="term" value="C:cytoplasm"/>
    <property type="evidence" value="ECO:0007669"/>
    <property type="project" value="UniProtKB-SubCell"/>
</dbReference>
<dbReference type="Proteomes" id="UP000183952">
    <property type="component" value="Unassembled WGS sequence"/>
</dbReference>
<evidence type="ECO:0000256" key="3">
    <source>
        <dbReference type="ARBA" id="ARBA00022960"/>
    </source>
</evidence>
<dbReference type="SMART" id="SM00393">
    <property type="entry name" value="R3H"/>
    <property type="match status" value="1"/>
</dbReference>
<reference evidence="8 9" key="1">
    <citation type="submission" date="2016-11" db="EMBL/GenBank/DDBJ databases">
        <authorList>
            <person name="Jaros S."/>
            <person name="Januszkiewicz K."/>
            <person name="Wedrychowicz H."/>
        </authorList>
    </citation>
    <scope>NUCLEOTIDE SEQUENCE [LARGE SCALE GENOMIC DNA]</scope>
    <source>
        <strain evidence="8 9">DSM 3090</strain>
    </source>
</reference>
<dbReference type="Gene3D" id="3.30.300.20">
    <property type="match status" value="1"/>
</dbReference>
<dbReference type="NCBIfam" id="NF041568">
    <property type="entry name" value="Jag_EloR"/>
    <property type="match status" value="1"/>
</dbReference>
<keyword evidence="4 6" id="KW-0143">Chaperone</keyword>
<comment type="subunit">
    <text evidence="6">Forms a complex with KhpA.</text>
</comment>
<dbReference type="Pfam" id="PF14804">
    <property type="entry name" value="Jag_N"/>
    <property type="match status" value="1"/>
</dbReference>
<evidence type="ECO:0000313" key="9">
    <source>
        <dbReference type="Proteomes" id="UP000183952"/>
    </source>
</evidence>
<proteinExistence type="inferred from homology"/>
<dbReference type="InterPro" id="IPR036867">
    <property type="entry name" value="R3H_dom_sf"/>
</dbReference>
<protein>
    <recommendedName>
        <fullName evidence="6">RNA-binding protein KhpB</fullName>
    </recommendedName>
    <alternativeName>
        <fullName evidence="6">RNA-binding protein EloR</fullName>
    </alternativeName>
</protein>
<evidence type="ECO:0000256" key="6">
    <source>
        <dbReference type="HAMAP-Rule" id="MF_00867"/>
    </source>
</evidence>
<dbReference type="CDD" id="cd02644">
    <property type="entry name" value="R3H_jag"/>
    <property type="match status" value="1"/>
</dbReference>
<gene>
    <name evidence="6" type="primary">khpB</name>
    <name evidence="6" type="synonym">eloR</name>
    <name evidence="8" type="ORF">SAMN02745248_01080</name>
</gene>
<keyword evidence="2 6" id="KW-0694">RNA-binding</keyword>
<dbReference type="InterPro" id="IPR038247">
    <property type="entry name" value="Jag_N_dom_sf"/>
</dbReference>
<dbReference type="SMART" id="SM01245">
    <property type="entry name" value="Jag_N"/>
    <property type="match status" value="1"/>
</dbReference>
<comment type="function">
    <text evidence="6">A probable RNA chaperone. Forms a complex with KhpA which binds to cellular RNA and controls its expression. Plays a role in peptidoglycan (PG) homeostasis and cell length regulation.</text>
</comment>
<comment type="domain">
    <text evidence="6">Has an N-terminal Jag-N domain and 2 RNA-binding domains (KH and R3H).</text>
</comment>
<comment type="similarity">
    <text evidence="6">Belongs to the KhpB RNA-binding protein family.</text>
</comment>
<evidence type="ECO:0000256" key="1">
    <source>
        <dbReference type="ARBA" id="ARBA00022490"/>
    </source>
</evidence>
<dbReference type="GO" id="GO:0071555">
    <property type="term" value="P:cell wall organization"/>
    <property type="evidence" value="ECO:0007669"/>
    <property type="project" value="UniProtKB-KW"/>
</dbReference>
<dbReference type="InterPro" id="IPR039247">
    <property type="entry name" value="KhpB"/>
</dbReference>
<feature type="region of interest" description="Jag_N domain" evidence="6">
    <location>
        <begin position="5"/>
        <end position="55"/>
    </location>
</feature>
<keyword evidence="5 6" id="KW-0961">Cell wall biogenesis/degradation</keyword>
<dbReference type="PANTHER" id="PTHR35800:SF1">
    <property type="entry name" value="RNA-BINDING PROTEIN KHPB"/>
    <property type="match status" value="1"/>
</dbReference>
<dbReference type="STRING" id="1121331.SAMN02745248_01080"/>
<keyword evidence="1 6" id="KW-0963">Cytoplasm</keyword>
<evidence type="ECO:0000256" key="2">
    <source>
        <dbReference type="ARBA" id="ARBA00022884"/>
    </source>
</evidence>
<dbReference type="Gene3D" id="3.30.1370.50">
    <property type="entry name" value="R3H-like domain"/>
    <property type="match status" value="1"/>
</dbReference>
<dbReference type="InterPro" id="IPR038008">
    <property type="entry name" value="Jag_KH"/>
</dbReference>
<dbReference type="InterPro" id="IPR034079">
    <property type="entry name" value="R3H_KhpB"/>
</dbReference>
<organism evidence="8 9">
    <name type="scientific">Hathewaya proteolytica DSM 3090</name>
    <dbReference type="NCBI Taxonomy" id="1121331"/>
    <lineage>
        <taxon>Bacteria</taxon>
        <taxon>Bacillati</taxon>
        <taxon>Bacillota</taxon>
        <taxon>Clostridia</taxon>
        <taxon>Eubacteriales</taxon>
        <taxon>Clostridiaceae</taxon>
        <taxon>Hathewaya</taxon>
    </lineage>
</organism>
<dbReference type="RefSeq" id="WP_072903116.1">
    <property type="nucleotide sequence ID" value="NZ_FRAD01000008.1"/>
</dbReference>
<dbReference type="PROSITE" id="PS51061">
    <property type="entry name" value="R3H"/>
    <property type="match status" value="1"/>
</dbReference>
<evidence type="ECO:0000256" key="5">
    <source>
        <dbReference type="ARBA" id="ARBA00023316"/>
    </source>
</evidence>
<dbReference type="SUPFAM" id="SSF82708">
    <property type="entry name" value="R3H domain"/>
    <property type="match status" value="1"/>
</dbReference>
<comment type="subcellular location">
    <subcellularLocation>
        <location evidence="6">Cytoplasm</location>
    </subcellularLocation>
</comment>
<accession>A0A1M6MNF4</accession>
<dbReference type="Gene3D" id="3.30.30.80">
    <property type="entry name" value="probable RNA-binding protein from clostridium symbiosum atcc 14940"/>
    <property type="match status" value="1"/>
</dbReference>
<dbReference type="EMBL" id="FRAD01000008">
    <property type="protein sequence ID" value="SHJ84900.1"/>
    <property type="molecule type" value="Genomic_DNA"/>
</dbReference>
<dbReference type="CDD" id="cd02414">
    <property type="entry name" value="KH-II_Jag"/>
    <property type="match status" value="1"/>
</dbReference>
<dbReference type="HAMAP" id="MF_00867">
    <property type="entry name" value="KhpB"/>
    <property type="match status" value="1"/>
</dbReference>
<dbReference type="PANTHER" id="PTHR35800">
    <property type="entry name" value="PROTEIN JAG"/>
    <property type="match status" value="1"/>
</dbReference>
<dbReference type="GO" id="GO:0003723">
    <property type="term" value="F:RNA binding"/>
    <property type="evidence" value="ECO:0007669"/>
    <property type="project" value="UniProtKB-UniRule"/>
</dbReference>
<evidence type="ECO:0000259" key="7">
    <source>
        <dbReference type="PROSITE" id="PS51061"/>
    </source>
</evidence>
<dbReference type="InterPro" id="IPR032782">
    <property type="entry name" value="KhpB_N"/>
</dbReference>
<dbReference type="InterPro" id="IPR001374">
    <property type="entry name" value="R3H_dom"/>
</dbReference>
<keyword evidence="3 6" id="KW-0133">Cell shape</keyword>